<gene>
    <name evidence="2" type="ORF">ACFO5S_08290</name>
</gene>
<protein>
    <submittedName>
        <fullName evidence="2">Uncharacterized protein</fullName>
    </submittedName>
</protein>
<evidence type="ECO:0000313" key="2">
    <source>
        <dbReference type="EMBL" id="MFC4747443.1"/>
    </source>
</evidence>
<dbReference type="RefSeq" id="WP_213257282.1">
    <property type="nucleotide sequence ID" value="NZ_JAGYWA010000003.1"/>
</dbReference>
<keyword evidence="3" id="KW-1185">Reference proteome</keyword>
<proteinExistence type="predicted"/>
<dbReference type="Proteomes" id="UP001595935">
    <property type="component" value="Unassembled WGS sequence"/>
</dbReference>
<evidence type="ECO:0000313" key="3">
    <source>
        <dbReference type="Proteomes" id="UP001595935"/>
    </source>
</evidence>
<evidence type="ECO:0000256" key="1">
    <source>
        <dbReference type="SAM" id="Coils"/>
    </source>
</evidence>
<reference evidence="3" key="1">
    <citation type="journal article" date="2019" name="Int. J. Syst. Evol. Microbiol.">
        <title>The Global Catalogue of Microorganisms (GCM) 10K type strain sequencing project: providing services to taxonomists for standard genome sequencing and annotation.</title>
        <authorList>
            <consortium name="The Broad Institute Genomics Platform"/>
            <consortium name="The Broad Institute Genome Sequencing Center for Infectious Disease"/>
            <person name="Wu L."/>
            <person name="Ma J."/>
        </authorList>
    </citation>
    <scope>NUCLEOTIDE SEQUENCE [LARGE SCALE GENOMIC DNA]</scope>
    <source>
        <strain evidence="3">WYCCWR 13023</strain>
    </source>
</reference>
<name>A0ABV9PBQ2_9FLAO</name>
<organism evidence="2 3">
    <name type="scientific">Flavobacterium branchiicola</name>
    <dbReference type="NCBI Taxonomy" id="1114875"/>
    <lineage>
        <taxon>Bacteria</taxon>
        <taxon>Pseudomonadati</taxon>
        <taxon>Bacteroidota</taxon>
        <taxon>Flavobacteriia</taxon>
        <taxon>Flavobacteriales</taxon>
        <taxon>Flavobacteriaceae</taxon>
        <taxon>Flavobacterium</taxon>
    </lineage>
</organism>
<sequence length="320" mass="35654">MKLKLVITIIFINTLSSYSQQIGNGYAAHLVDFTTPLFSGVYGGPNAIGKAPDNSHDWQHLLVIRHANSANNYQLQLSSTYSENDKLFFRKIDNSTNPIWNELATRGVNTFIGNQTVLGALQLWENNESRPNGQNAESKSVLKFSRAGTNGYSWNEYAEFRIGHGGGSTTGSKLDLYINGSENTTSTPEQQVMTWNYNGNVGIGTTNPTSKLTVAGNITSREVKVTVDAGADFVFEKGYNLPSLKSVDEFIKVNKHLPEIASAAEMQKDGINLSEMNIKLLQKIEELTLYVIEMKKENENMKKENQEIKKEIVELKAYKK</sequence>
<comment type="caution">
    <text evidence="2">The sequence shown here is derived from an EMBL/GenBank/DDBJ whole genome shotgun (WGS) entry which is preliminary data.</text>
</comment>
<dbReference type="EMBL" id="JBHSGV010000003">
    <property type="protein sequence ID" value="MFC4747443.1"/>
    <property type="molecule type" value="Genomic_DNA"/>
</dbReference>
<accession>A0ABV9PBQ2</accession>
<feature type="coiled-coil region" evidence="1">
    <location>
        <begin position="284"/>
        <end position="318"/>
    </location>
</feature>
<keyword evidence="1" id="KW-0175">Coiled coil</keyword>